<evidence type="ECO:0000259" key="1">
    <source>
        <dbReference type="Pfam" id="PF01106"/>
    </source>
</evidence>
<comment type="caution">
    <text evidence="2">The sequence shown here is derived from an EMBL/GenBank/DDBJ whole genome shotgun (WGS) entry which is preliminary data.</text>
</comment>
<proteinExistence type="predicted"/>
<dbReference type="InterPro" id="IPR001075">
    <property type="entry name" value="NIF_FeS_clus_asmbl_NifU_C"/>
</dbReference>
<evidence type="ECO:0000313" key="3">
    <source>
        <dbReference type="Proteomes" id="UP000229385"/>
    </source>
</evidence>
<dbReference type="GO" id="GO:0005506">
    <property type="term" value="F:iron ion binding"/>
    <property type="evidence" value="ECO:0007669"/>
    <property type="project" value="InterPro"/>
</dbReference>
<evidence type="ECO:0000313" key="2">
    <source>
        <dbReference type="EMBL" id="PJA45635.1"/>
    </source>
</evidence>
<sequence length="75" mass="8077">MDAREKLEARLVHLKPILAAGGRSITVTSVDEPQVTFTVSGFCKGCACSSSYKESLEQLVADTCPGLTEINFLEN</sequence>
<reference evidence="3" key="1">
    <citation type="submission" date="2017-09" db="EMBL/GenBank/DDBJ databases">
        <title>Depth-based differentiation of microbial function through sediment-hosted aquifers and enrichment of novel symbionts in the deep terrestrial subsurface.</title>
        <authorList>
            <person name="Probst A.J."/>
            <person name="Ladd B."/>
            <person name="Jarett J.K."/>
            <person name="Geller-Mcgrath D.E."/>
            <person name="Sieber C.M.K."/>
            <person name="Emerson J.B."/>
            <person name="Anantharaman K."/>
            <person name="Thomas B.C."/>
            <person name="Malmstrom R."/>
            <person name="Stieglmeier M."/>
            <person name="Klingl A."/>
            <person name="Woyke T."/>
            <person name="Ryan C.M."/>
            <person name="Banfield J.F."/>
        </authorList>
    </citation>
    <scope>NUCLEOTIDE SEQUENCE [LARGE SCALE GENOMIC DNA]</scope>
</reference>
<dbReference type="AlphaFoldDB" id="A0A2M7XCN4"/>
<dbReference type="Gene3D" id="3.30.300.130">
    <property type="entry name" value="Fe-S cluster assembly (FSCA)"/>
    <property type="match status" value="1"/>
</dbReference>
<dbReference type="Proteomes" id="UP000229385">
    <property type="component" value="Unassembled WGS sequence"/>
</dbReference>
<dbReference type="InterPro" id="IPR034904">
    <property type="entry name" value="FSCA_dom_sf"/>
</dbReference>
<dbReference type="SUPFAM" id="SSF117916">
    <property type="entry name" value="Fe-S cluster assembly (FSCA) domain-like"/>
    <property type="match status" value="1"/>
</dbReference>
<name>A0A2M7XCN4_9BACT</name>
<dbReference type="Pfam" id="PF01106">
    <property type="entry name" value="NifU"/>
    <property type="match status" value="1"/>
</dbReference>
<accession>A0A2M7XCN4</accession>
<dbReference type="EMBL" id="PFWU01000028">
    <property type="protein sequence ID" value="PJA45635.1"/>
    <property type="molecule type" value="Genomic_DNA"/>
</dbReference>
<organism evidence="2 3">
    <name type="scientific">Candidatus Uhrbacteria bacterium CG_4_9_14_3_um_filter_50_9</name>
    <dbReference type="NCBI Taxonomy" id="1975035"/>
    <lineage>
        <taxon>Bacteria</taxon>
        <taxon>Candidatus Uhriibacteriota</taxon>
    </lineage>
</organism>
<gene>
    <name evidence="2" type="ORF">CO174_02195</name>
</gene>
<protein>
    <recommendedName>
        <fullName evidence="1">NIF system FeS cluster assembly NifU C-terminal domain-containing protein</fullName>
    </recommendedName>
</protein>
<dbReference type="GO" id="GO:0016226">
    <property type="term" value="P:iron-sulfur cluster assembly"/>
    <property type="evidence" value="ECO:0007669"/>
    <property type="project" value="InterPro"/>
</dbReference>
<feature type="domain" description="NIF system FeS cluster assembly NifU C-terminal" evidence="1">
    <location>
        <begin position="13"/>
        <end position="70"/>
    </location>
</feature>
<dbReference type="GO" id="GO:0051536">
    <property type="term" value="F:iron-sulfur cluster binding"/>
    <property type="evidence" value="ECO:0007669"/>
    <property type="project" value="InterPro"/>
</dbReference>